<dbReference type="PANTHER" id="PTHR13459:SF1">
    <property type="entry name" value="E3 UBIQUITIN-PROTEIN LIGASE RNF220 ISOFORM X1"/>
    <property type="match status" value="1"/>
</dbReference>
<feature type="compositionally biased region" description="Polar residues" evidence="5">
    <location>
        <begin position="55"/>
        <end position="66"/>
    </location>
</feature>
<dbReference type="GO" id="GO:0008270">
    <property type="term" value="F:zinc ion binding"/>
    <property type="evidence" value="ECO:0007669"/>
    <property type="project" value="UniProtKB-KW"/>
</dbReference>
<evidence type="ECO:0000259" key="6">
    <source>
        <dbReference type="PROSITE" id="PS50089"/>
    </source>
</evidence>
<name>H2YZ24_CIOSA</name>
<proteinExistence type="predicted"/>
<evidence type="ECO:0000313" key="8">
    <source>
        <dbReference type="Proteomes" id="UP000007875"/>
    </source>
</evidence>
<dbReference type="SUPFAM" id="SSF57850">
    <property type="entry name" value="RING/U-box"/>
    <property type="match status" value="1"/>
</dbReference>
<reference evidence="8" key="1">
    <citation type="submission" date="2003-08" db="EMBL/GenBank/DDBJ databases">
        <authorList>
            <person name="Birren B."/>
            <person name="Nusbaum C."/>
            <person name="Abebe A."/>
            <person name="Abouelleil A."/>
            <person name="Adekoya E."/>
            <person name="Ait-zahra M."/>
            <person name="Allen N."/>
            <person name="Allen T."/>
            <person name="An P."/>
            <person name="Anderson M."/>
            <person name="Anderson S."/>
            <person name="Arachchi H."/>
            <person name="Armbruster J."/>
            <person name="Bachantsang P."/>
            <person name="Baldwin J."/>
            <person name="Barry A."/>
            <person name="Bayul T."/>
            <person name="Blitshsteyn B."/>
            <person name="Bloom T."/>
            <person name="Blye J."/>
            <person name="Boguslavskiy L."/>
            <person name="Borowsky M."/>
            <person name="Boukhgalter B."/>
            <person name="Brunache A."/>
            <person name="Butler J."/>
            <person name="Calixte N."/>
            <person name="Calvo S."/>
            <person name="Camarata J."/>
            <person name="Campo K."/>
            <person name="Chang J."/>
            <person name="Cheshatsang Y."/>
            <person name="Citroen M."/>
            <person name="Collymore A."/>
            <person name="Considine T."/>
            <person name="Cook A."/>
            <person name="Cooke P."/>
            <person name="Corum B."/>
            <person name="Cuomo C."/>
            <person name="David R."/>
            <person name="Dawoe T."/>
            <person name="Degray S."/>
            <person name="Dodge S."/>
            <person name="Dooley K."/>
            <person name="Dorje P."/>
            <person name="Dorjee K."/>
            <person name="Dorris L."/>
            <person name="Duffey N."/>
            <person name="Dupes A."/>
            <person name="Elkins T."/>
            <person name="Engels R."/>
            <person name="Erickson J."/>
            <person name="Farina A."/>
            <person name="Faro S."/>
            <person name="Ferreira P."/>
            <person name="Fischer H."/>
            <person name="Fitzgerald M."/>
            <person name="Foley K."/>
            <person name="Gage D."/>
            <person name="Galagan J."/>
            <person name="Gearin G."/>
            <person name="Gnerre S."/>
            <person name="Gnirke A."/>
            <person name="Goyette A."/>
            <person name="Graham J."/>
            <person name="Grandbois E."/>
            <person name="Gyaltsen K."/>
            <person name="Hafez N."/>
            <person name="Hagopian D."/>
            <person name="Hagos B."/>
            <person name="Hall J."/>
            <person name="Hatcher B."/>
            <person name="Heller A."/>
            <person name="Higgins H."/>
            <person name="Honan T."/>
            <person name="Horn A."/>
            <person name="Houde N."/>
            <person name="Hughes L."/>
            <person name="Hulme W."/>
            <person name="Husby E."/>
            <person name="Iliev I."/>
            <person name="Jaffe D."/>
            <person name="Jones C."/>
            <person name="Kamal M."/>
            <person name="Kamat A."/>
            <person name="Kamvysselis M."/>
            <person name="Karlsson E."/>
            <person name="Kells C."/>
            <person name="Kieu A."/>
            <person name="Kisner P."/>
            <person name="Kodira C."/>
            <person name="Kulbokas E."/>
            <person name="Labutti K."/>
            <person name="Lama D."/>
            <person name="Landers T."/>
            <person name="Leger J."/>
            <person name="Levine S."/>
            <person name="Lewis D."/>
            <person name="Lewis T."/>
            <person name="Lindblad-toh K."/>
            <person name="Liu X."/>
            <person name="Lokyitsang T."/>
            <person name="Lokyitsang Y."/>
            <person name="Lucien O."/>
            <person name="Lui A."/>
            <person name="Ma L.J."/>
            <person name="Mabbitt R."/>
            <person name="Macdonald J."/>
            <person name="Maclean C."/>
            <person name="Major J."/>
            <person name="Manning J."/>
            <person name="Marabella R."/>
            <person name="Maru K."/>
            <person name="Matthews C."/>
            <person name="Mauceli E."/>
            <person name="Mccarthy M."/>
            <person name="Mcdonough S."/>
            <person name="Mcghee T."/>
            <person name="Meldrim J."/>
            <person name="Meneus L."/>
            <person name="Mesirov J."/>
            <person name="Mihalev A."/>
            <person name="Mihova T."/>
            <person name="Mikkelsen T."/>
            <person name="Mlenga V."/>
            <person name="Moru K."/>
            <person name="Mozes J."/>
            <person name="Mulrain L."/>
            <person name="Munson G."/>
            <person name="Naylor J."/>
            <person name="Newes C."/>
            <person name="Nguyen C."/>
            <person name="Nguyen N."/>
            <person name="Nguyen T."/>
            <person name="Nicol R."/>
            <person name="Nielsen C."/>
            <person name="Nizzari M."/>
            <person name="Norbu C."/>
            <person name="Norbu N."/>
            <person name="O'donnell P."/>
            <person name="Okoawo O."/>
            <person name="O'leary S."/>
            <person name="Omotosho B."/>
            <person name="O'neill K."/>
            <person name="Osman S."/>
            <person name="Parker S."/>
            <person name="Perrin D."/>
            <person name="Phunkhang P."/>
            <person name="Piqani B."/>
            <person name="Purcell S."/>
            <person name="Rachupka T."/>
            <person name="Ramasamy U."/>
            <person name="Rameau R."/>
            <person name="Ray V."/>
            <person name="Raymond C."/>
            <person name="Retta R."/>
            <person name="Richardson S."/>
            <person name="Rise C."/>
            <person name="Rodriguez J."/>
            <person name="Rogers J."/>
            <person name="Rogov P."/>
            <person name="Rutman M."/>
            <person name="Schupbach R."/>
            <person name="Seaman C."/>
            <person name="Settipalli S."/>
            <person name="Sharpe T."/>
            <person name="Sheridan J."/>
            <person name="Sherpa N."/>
            <person name="Shi J."/>
            <person name="Smirnov S."/>
            <person name="Smith C."/>
            <person name="Sougnez C."/>
            <person name="Spencer B."/>
            <person name="Stalker J."/>
            <person name="Stange-thomann N."/>
            <person name="Stavropoulos S."/>
            <person name="Stetson K."/>
            <person name="Stone C."/>
            <person name="Stone S."/>
            <person name="Stubbs M."/>
            <person name="Talamas J."/>
            <person name="Tchuinga P."/>
            <person name="Tenzing P."/>
            <person name="Tesfaye S."/>
            <person name="Theodore J."/>
            <person name="Thoulutsang Y."/>
            <person name="Topham K."/>
            <person name="Towey S."/>
            <person name="Tsamla T."/>
            <person name="Tsomo N."/>
            <person name="Vallee D."/>
            <person name="Vassiliev H."/>
            <person name="Venkataraman V."/>
            <person name="Vinson J."/>
            <person name="Vo A."/>
            <person name="Wade C."/>
            <person name="Wang S."/>
            <person name="Wangchuk T."/>
            <person name="Wangdi T."/>
            <person name="Whittaker C."/>
            <person name="Wilkinson J."/>
            <person name="Wu Y."/>
            <person name="Wyman D."/>
            <person name="Yadav S."/>
            <person name="Yang S."/>
            <person name="Yang X."/>
            <person name="Yeager S."/>
            <person name="Yee E."/>
            <person name="Young G."/>
            <person name="Zainoun J."/>
            <person name="Zembeck L."/>
            <person name="Zimmer A."/>
            <person name="Zody M."/>
            <person name="Lander E."/>
        </authorList>
    </citation>
    <scope>NUCLEOTIDE SEQUENCE [LARGE SCALE GENOMIC DNA]</scope>
</reference>
<dbReference type="InterPro" id="IPR052443">
    <property type="entry name" value="E3_ubiq-ligase_RNF220-like"/>
</dbReference>
<dbReference type="InParanoid" id="H2YZ24"/>
<accession>H2YZ24</accession>
<evidence type="ECO:0000256" key="2">
    <source>
        <dbReference type="ARBA" id="ARBA00022771"/>
    </source>
</evidence>
<dbReference type="InterPro" id="IPR001841">
    <property type="entry name" value="Znf_RING"/>
</dbReference>
<dbReference type="InterPro" id="IPR013083">
    <property type="entry name" value="Znf_RING/FYVE/PHD"/>
</dbReference>
<dbReference type="PANTHER" id="PTHR13459">
    <property type="entry name" value="E3 UBIQUITIN-PROTEIN LIGASE RNF220 ISOFORM X1"/>
    <property type="match status" value="1"/>
</dbReference>
<evidence type="ECO:0000256" key="1">
    <source>
        <dbReference type="ARBA" id="ARBA00022723"/>
    </source>
</evidence>
<keyword evidence="1" id="KW-0479">Metal-binding</keyword>
<dbReference type="HOGENOM" id="CLU_1857417_0_0_1"/>
<reference evidence="7" key="2">
    <citation type="submission" date="2025-08" db="UniProtKB">
        <authorList>
            <consortium name="Ensembl"/>
        </authorList>
    </citation>
    <scope>IDENTIFICATION</scope>
</reference>
<feature type="compositionally biased region" description="Polar residues" evidence="5">
    <location>
        <begin position="7"/>
        <end position="16"/>
    </location>
</feature>
<organism evidence="7 8">
    <name type="scientific">Ciona savignyi</name>
    <name type="common">Pacific transparent sea squirt</name>
    <dbReference type="NCBI Taxonomy" id="51511"/>
    <lineage>
        <taxon>Eukaryota</taxon>
        <taxon>Metazoa</taxon>
        <taxon>Chordata</taxon>
        <taxon>Tunicata</taxon>
        <taxon>Ascidiacea</taxon>
        <taxon>Phlebobranchia</taxon>
        <taxon>Cionidae</taxon>
        <taxon>Ciona</taxon>
    </lineage>
</organism>
<dbReference type="FunCoup" id="H2YZ24">
    <property type="interactions" value="12"/>
</dbReference>
<dbReference type="PROSITE" id="PS50089">
    <property type="entry name" value="ZF_RING_2"/>
    <property type="match status" value="1"/>
</dbReference>
<keyword evidence="8" id="KW-1185">Reference proteome</keyword>
<keyword evidence="2 4" id="KW-0863">Zinc-finger</keyword>
<keyword evidence="3" id="KW-0862">Zinc</keyword>
<dbReference type="STRING" id="51511.ENSCSAVP00000010586"/>
<dbReference type="AlphaFoldDB" id="H2YZ24"/>
<protein>
    <recommendedName>
        <fullName evidence="6">RING-type domain-containing protein</fullName>
    </recommendedName>
</protein>
<dbReference type="Ensembl" id="ENSCSAVT00000010715.1">
    <property type="protein sequence ID" value="ENSCSAVP00000010586.1"/>
    <property type="gene ID" value="ENSCSAVG00000006225.1"/>
</dbReference>
<evidence type="ECO:0000256" key="5">
    <source>
        <dbReference type="SAM" id="MobiDB-lite"/>
    </source>
</evidence>
<feature type="region of interest" description="Disordered" evidence="5">
    <location>
        <begin position="1"/>
        <end position="21"/>
    </location>
</feature>
<reference evidence="7" key="3">
    <citation type="submission" date="2025-09" db="UniProtKB">
        <authorList>
            <consortium name="Ensembl"/>
        </authorList>
    </citation>
    <scope>IDENTIFICATION</scope>
</reference>
<evidence type="ECO:0000256" key="3">
    <source>
        <dbReference type="ARBA" id="ARBA00022833"/>
    </source>
</evidence>
<dbReference type="Pfam" id="PF13923">
    <property type="entry name" value="zf-C3HC4_2"/>
    <property type="match status" value="1"/>
</dbReference>
<dbReference type="Proteomes" id="UP000007875">
    <property type="component" value="Unassembled WGS sequence"/>
</dbReference>
<evidence type="ECO:0000313" key="7">
    <source>
        <dbReference type="Ensembl" id="ENSCSAVP00000010586.1"/>
    </source>
</evidence>
<feature type="domain" description="RING-type" evidence="6">
    <location>
        <begin position="96"/>
        <end position="135"/>
    </location>
</feature>
<evidence type="ECO:0000256" key="4">
    <source>
        <dbReference type="PROSITE-ProRule" id="PRU00175"/>
    </source>
</evidence>
<dbReference type="GO" id="GO:0016567">
    <property type="term" value="P:protein ubiquitination"/>
    <property type="evidence" value="ECO:0007669"/>
    <property type="project" value="TreeGrafter"/>
</dbReference>
<dbReference type="GO" id="GO:0061630">
    <property type="term" value="F:ubiquitin protein ligase activity"/>
    <property type="evidence" value="ECO:0007669"/>
    <property type="project" value="TreeGrafter"/>
</dbReference>
<feature type="region of interest" description="Disordered" evidence="5">
    <location>
        <begin position="37"/>
        <end position="71"/>
    </location>
</feature>
<dbReference type="Gene3D" id="3.30.40.10">
    <property type="entry name" value="Zinc/RING finger domain, C3HC4 (zinc finger)"/>
    <property type="match status" value="1"/>
</dbReference>
<sequence>NPVAFSPSRNTQQSEPVLNVETDDTFLFGSPQFSEADIASSSVTSQEARLPSAESPGNSPCLTPPSTGEEESCSTDVAVLHTKIKKLINEKRSNRCQICMDSYEDPLASIECWHVHCRKCWLRALSVKKLCPQCSAITPADKLRRIYL</sequence>
<dbReference type="GeneTree" id="ENSGT00390000016573"/>